<organism evidence="2 3">
    <name type="scientific">Dysgonomonas macrotermitis</name>
    <dbReference type="NCBI Taxonomy" id="1346286"/>
    <lineage>
        <taxon>Bacteria</taxon>
        <taxon>Pseudomonadati</taxon>
        <taxon>Bacteroidota</taxon>
        <taxon>Bacteroidia</taxon>
        <taxon>Bacteroidales</taxon>
        <taxon>Dysgonomonadaceae</taxon>
        <taxon>Dysgonomonas</taxon>
    </lineage>
</organism>
<reference evidence="3" key="1">
    <citation type="submission" date="2016-11" db="EMBL/GenBank/DDBJ databases">
        <authorList>
            <person name="Varghese N."/>
            <person name="Submissions S."/>
        </authorList>
    </citation>
    <scope>NUCLEOTIDE SEQUENCE [LARGE SCALE GENOMIC DNA]</scope>
    <source>
        <strain evidence="3">DSM 27370</strain>
    </source>
</reference>
<feature type="signal peptide" evidence="1">
    <location>
        <begin position="1"/>
        <end position="23"/>
    </location>
</feature>
<dbReference type="OrthoDB" id="1028990at2"/>
<evidence type="ECO:0000313" key="2">
    <source>
        <dbReference type="EMBL" id="SHG36903.1"/>
    </source>
</evidence>
<keyword evidence="1" id="KW-0732">Signal</keyword>
<protein>
    <recommendedName>
        <fullName evidence="4">DUF3575 domain-containing protein</fullName>
    </recommendedName>
</protein>
<dbReference type="SUPFAM" id="SSF103515">
    <property type="entry name" value="Autotransporter"/>
    <property type="match status" value="1"/>
</dbReference>
<evidence type="ECO:0008006" key="4">
    <source>
        <dbReference type="Google" id="ProtNLM"/>
    </source>
</evidence>
<dbReference type="RefSeq" id="WP_062184678.1">
    <property type="nucleotide sequence ID" value="NZ_BBXL01000029.1"/>
</dbReference>
<accession>A0A1M5JA50</accession>
<keyword evidence="3" id="KW-1185">Reference proteome</keyword>
<evidence type="ECO:0000313" key="3">
    <source>
        <dbReference type="Proteomes" id="UP000184480"/>
    </source>
</evidence>
<name>A0A1M5JA50_9BACT</name>
<feature type="chain" id="PRO_5009911315" description="DUF3575 domain-containing protein" evidence="1">
    <location>
        <begin position="24"/>
        <end position="180"/>
    </location>
</feature>
<dbReference type="EMBL" id="FQUC01000022">
    <property type="protein sequence ID" value="SHG36903.1"/>
    <property type="molecule type" value="Genomic_DNA"/>
</dbReference>
<dbReference type="STRING" id="1346286.SAMN05444362_12240"/>
<evidence type="ECO:0000256" key="1">
    <source>
        <dbReference type="SAM" id="SignalP"/>
    </source>
</evidence>
<sequence length="180" mass="20735">MRKLLFKYILLSVFLLSCSGLRAQFYSLGTNIPALGTATFNAEISMTLDRKWSLHLPVYYNPFVFSDNKKWQNFTIMPGVRYWLLESYVNAFAGVNAIGSKYHLTWKDSRYEGTAYGIGASIGYAWMLSTRWNLEVEGGIGLVWADYSRYECEKCGRKEKDDSHWVTVPDKLSLSLIYLF</sequence>
<dbReference type="Proteomes" id="UP000184480">
    <property type="component" value="Unassembled WGS sequence"/>
</dbReference>
<dbReference type="InterPro" id="IPR021958">
    <property type="entry name" value="DUF3575"/>
</dbReference>
<dbReference type="InterPro" id="IPR036709">
    <property type="entry name" value="Autotransporte_beta_dom_sf"/>
</dbReference>
<dbReference type="Pfam" id="PF12099">
    <property type="entry name" value="DUF3575"/>
    <property type="match status" value="1"/>
</dbReference>
<dbReference type="AlphaFoldDB" id="A0A1M5JA50"/>
<dbReference type="PROSITE" id="PS51257">
    <property type="entry name" value="PROKAR_LIPOPROTEIN"/>
    <property type="match status" value="1"/>
</dbReference>
<proteinExistence type="predicted"/>
<gene>
    <name evidence="2" type="ORF">SAMN05444362_12240</name>
</gene>